<accession>V4RXW5</accession>
<dbReference type="GO" id="GO:0005829">
    <property type="term" value="C:cytosol"/>
    <property type="evidence" value="ECO:0007669"/>
    <property type="project" value="TreeGrafter"/>
</dbReference>
<name>V4RXW5_STUCH</name>
<dbReference type="PATRIC" id="fig|1263865.4.peg.3522"/>
<dbReference type="EMBL" id="AOFQ01000056">
    <property type="protein sequence ID" value="ESQ97971.1"/>
    <property type="molecule type" value="Genomic_DNA"/>
</dbReference>
<dbReference type="Gene3D" id="1.10.10.60">
    <property type="entry name" value="Homeodomain-like"/>
    <property type="match status" value="1"/>
</dbReference>
<dbReference type="SMART" id="SM00342">
    <property type="entry name" value="HTH_ARAC"/>
    <property type="match status" value="1"/>
</dbReference>
<dbReference type="PROSITE" id="PS01124">
    <property type="entry name" value="HTH_ARAC_FAMILY_2"/>
    <property type="match status" value="1"/>
</dbReference>
<protein>
    <submittedName>
        <fullName evidence="5">AraC family transcriptional regulator</fullName>
    </submittedName>
</protein>
<evidence type="ECO:0000313" key="6">
    <source>
        <dbReference type="Proteomes" id="UP000017822"/>
    </source>
</evidence>
<dbReference type="PANTHER" id="PTHR47894:SF1">
    <property type="entry name" value="HTH-TYPE TRANSCRIPTIONAL REGULATOR VQSM"/>
    <property type="match status" value="1"/>
</dbReference>
<dbReference type="Proteomes" id="UP000017822">
    <property type="component" value="Unassembled WGS sequence"/>
</dbReference>
<evidence type="ECO:0000313" key="5">
    <source>
        <dbReference type="EMBL" id="ESQ97971.1"/>
    </source>
</evidence>
<comment type="caution">
    <text evidence="5">The sequence shown here is derived from an EMBL/GenBank/DDBJ whole genome shotgun (WGS) entry which is preliminary data.</text>
</comment>
<dbReference type="InterPro" id="IPR009057">
    <property type="entry name" value="Homeodomain-like_sf"/>
</dbReference>
<evidence type="ECO:0000256" key="3">
    <source>
        <dbReference type="ARBA" id="ARBA00023163"/>
    </source>
</evidence>
<keyword evidence="3" id="KW-0804">Transcription</keyword>
<dbReference type="Pfam" id="PF12833">
    <property type="entry name" value="HTH_18"/>
    <property type="match status" value="1"/>
</dbReference>
<dbReference type="PRINTS" id="PR00032">
    <property type="entry name" value="HTHARAC"/>
</dbReference>
<organism evidence="5 6">
    <name type="scientific">Stutzerimonas chloritidismutans AW-1</name>
    <dbReference type="NCBI Taxonomy" id="1263865"/>
    <lineage>
        <taxon>Bacteria</taxon>
        <taxon>Pseudomonadati</taxon>
        <taxon>Pseudomonadota</taxon>
        <taxon>Gammaproteobacteria</taxon>
        <taxon>Pseudomonadales</taxon>
        <taxon>Pseudomonadaceae</taxon>
        <taxon>Stutzerimonas</taxon>
    </lineage>
</organism>
<evidence type="ECO:0000256" key="1">
    <source>
        <dbReference type="ARBA" id="ARBA00023015"/>
    </source>
</evidence>
<gene>
    <name evidence="5" type="ORF">F753_18270</name>
</gene>
<dbReference type="PANTHER" id="PTHR47894">
    <property type="entry name" value="HTH-TYPE TRANSCRIPTIONAL REGULATOR GADX"/>
    <property type="match status" value="1"/>
</dbReference>
<reference evidence="5 6" key="1">
    <citation type="submission" date="2013-07" db="EMBL/GenBank/DDBJ databases">
        <authorList>
            <person name="Schaap P.J."/>
            <person name="Mehboob F."/>
            <person name="Oosterkamp M.J."/>
            <person name="de Vos W.M."/>
            <person name="Stams A.J.M."/>
            <person name="Koehorst J.J."/>
        </authorList>
    </citation>
    <scope>NUCLEOTIDE SEQUENCE [LARGE SCALE GENOMIC DNA]</scope>
    <source>
        <strain evidence="5 6">AW-1</strain>
    </source>
</reference>
<dbReference type="GO" id="GO:0000976">
    <property type="term" value="F:transcription cis-regulatory region binding"/>
    <property type="evidence" value="ECO:0007669"/>
    <property type="project" value="TreeGrafter"/>
</dbReference>
<dbReference type="GO" id="GO:0003700">
    <property type="term" value="F:DNA-binding transcription factor activity"/>
    <property type="evidence" value="ECO:0007669"/>
    <property type="project" value="InterPro"/>
</dbReference>
<evidence type="ECO:0000256" key="2">
    <source>
        <dbReference type="ARBA" id="ARBA00023125"/>
    </source>
</evidence>
<dbReference type="InterPro" id="IPR032687">
    <property type="entry name" value="AraC-type_N"/>
</dbReference>
<feature type="domain" description="HTH araC/xylS-type" evidence="4">
    <location>
        <begin position="248"/>
        <end position="346"/>
    </location>
</feature>
<dbReference type="InterPro" id="IPR018060">
    <property type="entry name" value="HTH_AraC"/>
</dbReference>
<evidence type="ECO:0000259" key="4">
    <source>
        <dbReference type="PROSITE" id="PS01124"/>
    </source>
</evidence>
<keyword evidence="1" id="KW-0805">Transcription regulation</keyword>
<dbReference type="AlphaFoldDB" id="V4RXW5"/>
<keyword evidence="2" id="KW-0238">DNA-binding</keyword>
<dbReference type="Pfam" id="PF12625">
    <property type="entry name" value="Arabinose_bd"/>
    <property type="match status" value="1"/>
</dbReference>
<sequence length="351" mass="39587">MARQHPMNAQRVRLGDLSVGFLHSLNDALQLYGHDPQPLLLAYGLDGERLAEPHARLSIPRYMRLGHAAIQLAGDPALGLEMGRLRKPGHLGLAGLTAAQAPTVREAARALIRYEALYASNYRGSSSFHEDASGAWLRFYSISPYNAYNRFVVDTVLASWISQLGRLSGQPLVPMAIHIEFEAPDYASRYDEQFGRPVIFGAEANQLQLDQRSLALRNPDHCPGTWRHLLELCEAELERRTRTRSLRERVAQILGPMLKGQEPDLQQIAARLQMPAWTLRRKLAEENSSYRAILNDPRRDLAMAYIRDTESAFGEIAWLLGFSSAEAFQRAFKRWSGQTPGDYRRAQRRGA</sequence>
<dbReference type="InterPro" id="IPR020449">
    <property type="entry name" value="Tscrpt_reg_AraC-type_HTH"/>
</dbReference>
<proteinExistence type="predicted"/>
<dbReference type="SUPFAM" id="SSF46689">
    <property type="entry name" value="Homeodomain-like"/>
    <property type="match status" value="1"/>
</dbReference>